<keyword evidence="5 11" id="KW-0808">Transferase</keyword>
<dbReference type="PANTHER" id="PTHR22572">
    <property type="entry name" value="SUGAR-1-PHOSPHATE GUANYL TRANSFERASE"/>
    <property type="match status" value="1"/>
</dbReference>
<evidence type="ECO:0000259" key="8">
    <source>
        <dbReference type="Pfam" id="PF00483"/>
    </source>
</evidence>
<dbReference type="Gene3D" id="2.160.10.10">
    <property type="entry name" value="Hexapeptide repeat proteins"/>
    <property type="match status" value="1"/>
</dbReference>
<feature type="domain" description="Alpha-D-phosphohexomutase alpha/beta/alpha" evidence="9">
    <location>
        <begin position="397"/>
        <end position="464"/>
    </location>
</feature>
<evidence type="ECO:0000256" key="7">
    <source>
        <dbReference type="ARBA" id="ARBA00022917"/>
    </source>
</evidence>
<feature type="domain" description="EIF2B subunit epsilon/gamma LbH" evidence="10">
    <location>
        <begin position="246"/>
        <end position="348"/>
    </location>
</feature>
<proteinExistence type="inferred from homology"/>
<dbReference type="EMBL" id="DVJN01000035">
    <property type="protein sequence ID" value="HIS91721.1"/>
    <property type="molecule type" value="Genomic_DNA"/>
</dbReference>
<evidence type="ECO:0000313" key="12">
    <source>
        <dbReference type="Proteomes" id="UP000824140"/>
    </source>
</evidence>
<keyword evidence="7" id="KW-0648">Protein biosynthesis</keyword>
<dbReference type="GO" id="GO:0016868">
    <property type="term" value="F:intramolecular phosphotransferase activity"/>
    <property type="evidence" value="ECO:0007669"/>
    <property type="project" value="InterPro"/>
</dbReference>
<evidence type="ECO:0000256" key="6">
    <source>
        <dbReference type="ARBA" id="ARBA00022737"/>
    </source>
</evidence>
<dbReference type="Gene3D" id="3.40.120.10">
    <property type="entry name" value="Alpha-D-Glucose-1,6-Bisphosphate, subunit A, domain 3"/>
    <property type="match status" value="1"/>
</dbReference>
<evidence type="ECO:0000256" key="2">
    <source>
        <dbReference type="ARBA" id="ARBA00010231"/>
    </source>
</evidence>
<evidence type="ECO:0000259" key="10">
    <source>
        <dbReference type="Pfam" id="PF25084"/>
    </source>
</evidence>
<dbReference type="InterPro" id="IPR018357">
    <property type="entry name" value="Hexapep_transf_CS"/>
</dbReference>
<evidence type="ECO:0000256" key="5">
    <source>
        <dbReference type="ARBA" id="ARBA00022679"/>
    </source>
</evidence>
<dbReference type="InterPro" id="IPR005844">
    <property type="entry name" value="A-D-PHexomutase_a/b/a-I"/>
</dbReference>
<dbReference type="InterPro" id="IPR029044">
    <property type="entry name" value="Nucleotide-diphossugar_trans"/>
</dbReference>
<reference evidence="11" key="1">
    <citation type="submission" date="2020-10" db="EMBL/GenBank/DDBJ databases">
        <authorList>
            <person name="Gilroy R."/>
        </authorList>
    </citation>
    <scope>NUCLEOTIDE SEQUENCE</scope>
    <source>
        <strain evidence="11">13766</strain>
    </source>
</reference>
<reference evidence="11" key="2">
    <citation type="journal article" date="2021" name="PeerJ">
        <title>Extensive microbial diversity within the chicken gut microbiome revealed by metagenomics and culture.</title>
        <authorList>
            <person name="Gilroy R."/>
            <person name="Ravi A."/>
            <person name="Getino M."/>
            <person name="Pursley I."/>
            <person name="Horton D.L."/>
            <person name="Alikhan N.F."/>
            <person name="Baker D."/>
            <person name="Gharbi K."/>
            <person name="Hall N."/>
            <person name="Watson M."/>
            <person name="Adriaenssens E.M."/>
            <person name="Foster-Nyarko E."/>
            <person name="Jarju S."/>
            <person name="Secka A."/>
            <person name="Antonio M."/>
            <person name="Oren A."/>
            <person name="Chaudhuri R.R."/>
            <person name="La Ragione R."/>
            <person name="Hildebrand F."/>
            <person name="Pallen M.J."/>
        </authorList>
    </citation>
    <scope>NUCLEOTIDE SEQUENCE</scope>
    <source>
        <strain evidence="11">13766</strain>
    </source>
</reference>
<dbReference type="InterPro" id="IPR050486">
    <property type="entry name" value="Mannose-1P_guanyltransferase"/>
</dbReference>
<dbReference type="SUPFAM" id="SSF53738">
    <property type="entry name" value="Phosphoglucomutase, first 3 domains"/>
    <property type="match status" value="2"/>
</dbReference>
<dbReference type="InterPro" id="IPR036900">
    <property type="entry name" value="A-D-PHexomutase_C_sf"/>
</dbReference>
<evidence type="ECO:0000313" key="11">
    <source>
        <dbReference type="EMBL" id="HIS91721.1"/>
    </source>
</evidence>
<dbReference type="InterPro" id="IPR011004">
    <property type="entry name" value="Trimer_LpxA-like_sf"/>
</dbReference>
<evidence type="ECO:0000256" key="4">
    <source>
        <dbReference type="ARBA" id="ARBA00022540"/>
    </source>
</evidence>
<dbReference type="GO" id="GO:0016740">
    <property type="term" value="F:transferase activity"/>
    <property type="evidence" value="ECO:0007669"/>
    <property type="project" value="UniProtKB-KW"/>
</dbReference>
<keyword evidence="6" id="KW-0677">Repeat</keyword>
<feature type="domain" description="Nucleotidyl transferase" evidence="8">
    <location>
        <begin position="2"/>
        <end position="232"/>
    </location>
</feature>
<dbReference type="Proteomes" id="UP000824140">
    <property type="component" value="Unassembled WGS sequence"/>
</dbReference>
<dbReference type="Gene3D" id="3.90.550.10">
    <property type="entry name" value="Spore Coat Polysaccharide Biosynthesis Protein SpsA, Chain A"/>
    <property type="match status" value="1"/>
</dbReference>
<dbReference type="InterPro" id="IPR016055">
    <property type="entry name" value="A-D-PHexomutase_a/b/a-I/II/III"/>
</dbReference>
<dbReference type="SUPFAM" id="SSF53448">
    <property type="entry name" value="Nucleotide-diphospho-sugar transferases"/>
    <property type="match status" value="1"/>
</dbReference>
<comment type="similarity">
    <text evidence="2">Belongs to the phosphohexose mutase family.</text>
</comment>
<organism evidence="11 12">
    <name type="scientific">Candidatus Alectryocaccomicrobium excrementavium</name>
    <dbReference type="NCBI Taxonomy" id="2840668"/>
    <lineage>
        <taxon>Bacteria</taxon>
        <taxon>Bacillati</taxon>
        <taxon>Bacillota</taxon>
        <taxon>Clostridia</taxon>
        <taxon>Candidatus Alectryocaccomicrobium</taxon>
    </lineage>
</organism>
<name>A0A9D1K4X1_9FIRM</name>
<dbReference type="Pfam" id="PF00483">
    <property type="entry name" value="NTP_transferase"/>
    <property type="match status" value="1"/>
</dbReference>
<protein>
    <submittedName>
        <fullName evidence="11">NTP transferase domain-containing protein</fullName>
    </submittedName>
</protein>
<dbReference type="PROSITE" id="PS00101">
    <property type="entry name" value="HEXAPEP_TRANSFERASES"/>
    <property type="match status" value="1"/>
</dbReference>
<dbReference type="Pfam" id="PF25084">
    <property type="entry name" value="LbH_EIF2B"/>
    <property type="match status" value="1"/>
</dbReference>
<keyword evidence="4" id="KW-0396">Initiation factor</keyword>
<dbReference type="Gene3D" id="3.30.310.50">
    <property type="entry name" value="Alpha-D-phosphohexomutase, C-terminal domain"/>
    <property type="match status" value="1"/>
</dbReference>
<comment type="subcellular location">
    <subcellularLocation>
        <location evidence="1">Cytoplasm</location>
        <location evidence="1">Cytosol</location>
    </subcellularLocation>
</comment>
<evidence type="ECO:0000256" key="1">
    <source>
        <dbReference type="ARBA" id="ARBA00004514"/>
    </source>
</evidence>
<dbReference type="CDD" id="cd04181">
    <property type="entry name" value="NTP_transferase"/>
    <property type="match status" value="1"/>
</dbReference>
<keyword evidence="3" id="KW-0963">Cytoplasm</keyword>
<dbReference type="Pfam" id="PF02878">
    <property type="entry name" value="PGM_PMM_I"/>
    <property type="match status" value="1"/>
</dbReference>
<dbReference type="SUPFAM" id="SSF55957">
    <property type="entry name" value="Phosphoglucomutase, C-terminal domain"/>
    <property type="match status" value="1"/>
</dbReference>
<dbReference type="SUPFAM" id="SSF51161">
    <property type="entry name" value="Trimeric LpxA-like enzymes"/>
    <property type="match status" value="1"/>
</dbReference>
<accession>A0A9D1K4X1</accession>
<dbReference type="GO" id="GO:0005975">
    <property type="term" value="P:carbohydrate metabolic process"/>
    <property type="evidence" value="ECO:0007669"/>
    <property type="project" value="InterPro"/>
</dbReference>
<dbReference type="AlphaFoldDB" id="A0A9D1K4X1"/>
<dbReference type="InterPro" id="IPR005835">
    <property type="entry name" value="NTP_transferase_dom"/>
</dbReference>
<sequence>MKAIIMAGGEGSRLRPLTCDCPKPMVRFLDKPILEYALLHLKAHGVKEVGVTLGYLPDRIKDAFGDGESLGLSLRYYTEQQPLGTAGGVKQAQDMLTETFCVLSGDGITDIDLSQAFAWHRERGALATLILKHVENPLEYGVVVAGADGRVRSFHEKPDWGEVLSDTVNTGIYILEPEILSHIPDGRAYDFGRELFPRLLEKGEAIFALAMDGYWCDIGDTGAYLRAHCDALDGKIRLPLPARTGGVFRAKSARIDRSAILEAPCFIGENAQISAGARIGPYSVIGADAQVGARVSVKRSVLWQGACAQEGCQLRACVLANGAYMRPESSAFEESVLGENSVLGARSTLLPGIKIWPGKQIGEGERVAANVVWGAGNSASFESGALLLSSPAQAVFAAQAVAAQRGTHELLLARASGANASAYASAICAGLMAQGIQVLDAGVCTLPQLRHTLSSIGADGALWIADNRLYPLDAAGAALDKAAQRAIATLLTRGDYTAPFSGITHPVISLGRTDLYYAGSLSVRPIVCECALAVFAQTEPLMSIAERVFQRAGVRARVEWEEEMMELSRGETGVWLSETGEHARFADETGLLSEAENELLLAWAALEDGAECVVAPIGSTQAIARLCEEYGVPVSECKNDPAQKMRAMMQAGQFALHYDGIYAALRVVELLSRGGWTLPDWRKAMPEICRQTRTVPVDVRAKGRVLRALAENQPEAELTDGISIRTDGGWVWIAPSGEHAECTVVGEANDAEFARELCDFYAGEIERLAKMEN</sequence>
<gene>
    <name evidence="11" type="ORF">IAA84_01750</name>
</gene>
<evidence type="ECO:0000256" key="3">
    <source>
        <dbReference type="ARBA" id="ARBA00022490"/>
    </source>
</evidence>
<evidence type="ECO:0000259" key="9">
    <source>
        <dbReference type="Pfam" id="PF02878"/>
    </source>
</evidence>
<dbReference type="InterPro" id="IPR056764">
    <property type="entry name" value="LbH_EIF2B3/5"/>
</dbReference>
<comment type="caution">
    <text evidence="11">The sequence shown here is derived from an EMBL/GenBank/DDBJ whole genome shotgun (WGS) entry which is preliminary data.</text>
</comment>